<keyword evidence="3" id="KW-1185">Reference proteome</keyword>
<evidence type="ECO:0000313" key="2">
    <source>
        <dbReference type="EMBL" id="CAG7655063.1"/>
    </source>
</evidence>
<gene>
    <name evidence="2" type="ORF">SBRY_70001</name>
</gene>
<evidence type="ECO:0000313" key="3">
    <source>
        <dbReference type="Proteomes" id="UP001153328"/>
    </source>
</evidence>
<protein>
    <submittedName>
        <fullName evidence="2">Uncharacterized protein</fullName>
    </submittedName>
</protein>
<sequence>MQAHRKGLDLKGLGELRDRPTTGRKVRAHRKGQSPGSGGTLGGGELTGGT</sequence>
<proteinExistence type="predicted"/>
<organism evidence="2 3">
    <name type="scientific">Actinacidiphila bryophytorum</name>
    <dbReference type="NCBI Taxonomy" id="1436133"/>
    <lineage>
        <taxon>Bacteria</taxon>
        <taxon>Bacillati</taxon>
        <taxon>Actinomycetota</taxon>
        <taxon>Actinomycetes</taxon>
        <taxon>Kitasatosporales</taxon>
        <taxon>Streptomycetaceae</taxon>
        <taxon>Actinacidiphila</taxon>
    </lineage>
</organism>
<accession>A0A9W4H6R0</accession>
<feature type="region of interest" description="Disordered" evidence="1">
    <location>
        <begin position="1"/>
        <end position="50"/>
    </location>
</feature>
<comment type="caution">
    <text evidence="2">The sequence shown here is derived from an EMBL/GenBank/DDBJ whole genome shotgun (WGS) entry which is preliminary data.</text>
</comment>
<feature type="compositionally biased region" description="Basic and acidic residues" evidence="1">
    <location>
        <begin position="1"/>
        <end position="21"/>
    </location>
</feature>
<feature type="compositionally biased region" description="Gly residues" evidence="1">
    <location>
        <begin position="35"/>
        <end position="50"/>
    </location>
</feature>
<evidence type="ECO:0000256" key="1">
    <source>
        <dbReference type="SAM" id="MobiDB-lite"/>
    </source>
</evidence>
<dbReference type="EMBL" id="CAJVAX010000021">
    <property type="protein sequence ID" value="CAG7655063.1"/>
    <property type="molecule type" value="Genomic_DNA"/>
</dbReference>
<dbReference type="AlphaFoldDB" id="A0A9W4H6R0"/>
<feature type="compositionally biased region" description="Basic residues" evidence="1">
    <location>
        <begin position="22"/>
        <end position="32"/>
    </location>
</feature>
<dbReference type="Proteomes" id="UP001153328">
    <property type="component" value="Unassembled WGS sequence"/>
</dbReference>
<name>A0A9W4H6R0_9ACTN</name>
<reference evidence="2" key="1">
    <citation type="submission" date="2021-06" db="EMBL/GenBank/DDBJ databases">
        <authorList>
            <person name="Arsene-Ploetze F."/>
        </authorList>
    </citation>
    <scope>NUCLEOTIDE SEQUENCE</scope>
    <source>
        <strain evidence="2">SBRY1</strain>
    </source>
</reference>